<evidence type="ECO:0000256" key="1">
    <source>
        <dbReference type="SAM" id="Phobius"/>
    </source>
</evidence>
<protein>
    <recommendedName>
        <fullName evidence="4">DUF624 domain-containing protein</fullName>
    </recommendedName>
</protein>
<keyword evidence="3" id="KW-1185">Reference proteome</keyword>
<dbReference type="Proteomes" id="UP000826651">
    <property type="component" value="Unassembled WGS sequence"/>
</dbReference>
<dbReference type="RefSeq" id="WP_223407817.1">
    <property type="nucleotide sequence ID" value="NZ_JAGSHT010000015.1"/>
</dbReference>
<comment type="caution">
    <text evidence="2">The sequence shown here is derived from an EMBL/GenBank/DDBJ whole genome shotgun (WGS) entry which is preliminary data.</text>
</comment>
<feature type="transmembrane region" description="Helical" evidence="1">
    <location>
        <begin position="97"/>
        <end position="118"/>
    </location>
</feature>
<proteinExistence type="predicted"/>
<gene>
    <name evidence="2" type="ORF">KCQ71_16365</name>
</gene>
<evidence type="ECO:0000313" key="3">
    <source>
        <dbReference type="Proteomes" id="UP000826651"/>
    </source>
</evidence>
<feature type="transmembrane region" description="Helical" evidence="1">
    <location>
        <begin position="12"/>
        <end position="35"/>
    </location>
</feature>
<evidence type="ECO:0008006" key="4">
    <source>
        <dbReference type="Google" id="ProtNLM"/>
    </source>
</evidence>
<dbReference type="EMBL" id="JAGSHT010000015">
    <property type="protein sequence ID" value="MBZ2197737.1"/>
    <property type="molecule type" value="Genomic_DNA"/>
</dbReference>
<sequence length="209" mass="22163">MDLNRFLRVPAALIAANWAGLLGVVSVVGVIPAFAGNARVMADLDEHADVSGRVVFAQIRRTTRRDLPVSLAWWAYVLLGAATAWLMVTAFEGGTRVFFVGVLVPVYWIVGALIGAYIRAAGTLGLGASRAAVTAEAGRLVFTAPVRTLMTVPVVLAMTPVWALPPITIACGLSLPAWALSKIWGPTTTAAQRRAETDTNPDTWNLTPA</sequence>
<name>A0ABS7SBU3_9MICO</name>
<keyword evidence="1" id="KW-0812">Transmembrane</keyword>
<accession>A0ABS7SBU3</accession>
<keyword evidence="1" id="KW-1133">Transmembrane helix</keyword>
<feature type="transmembrane region" description="Helical" evidence="1">
    <location>
        <begin position="71"/>
        <end position="91"/>
    </location>
</feature>
<organism evidence="2 3">
    <name type="scientific">Occultella gossypii</name>
    <dbReference type="NCBI Taxonomy" id="2800820"/>
    <lineage>
        <taxon>Bacteria</taxon>
        <taxon>Bacillati</taxon>
        <taxon>Actinomycetota</taxon>
        <taxon>Actinomycetes</taxon>
        <taxon>Micrococcales</taxon>
        <taxon>Ruaniaceae</taxon>
        <taxon>Occultella</taxon>
    </lineage>
</organism>
<reference evidence="2 3" key="1">
    <citation type="submission" date="2021-04" db="EMBL/GenBank/DDBJ databases">
        <title>Ruania sp. nov., isolated from sandy soil of mangrove forest.</title>
        <authorList>
            <person name="Ge X."/>
            <person name="Huang R."/>
            <person name="Liu W."/>
        </authorList>
    </citation>
    <scope>NUCLEOTIDE SEQUENCE [LARGE SCALE GENOMIC DNA]</scope>
    <source>
        <strain evidence="2 3">N2-46</strain>
    </source>
</reference>
<keyword evidence="1" id="KW-0472">Membrane</keyword>
<evidence type="ECO:0000313" key="2">
    <source>
        <dbReference type="EMBL" id="MBZ2197737.1"/>
    </source>
</evidence>